<dbReference type="PROSITE" id="PS50045">
    <property type="entry name" value="SIGMA54_INTERACT_4"/>
    <property type="match status" value="1"/>
</dbReference>
<feature type="region of interest" description="Disordered" evidence="5">
    <location>
        <begin position="567"/>
        <end position="595"/>
    </location>
</feature>
<keyword evidence="4" id="KW-0804">Transcription</keyword>
<dbReference type="Pfam" id="PF02954">
    <property type="entry name" value="HTH_8"/>
    <property type="match status" value="1"/>
</dbReference>
<dbReference type="PANTHER" id="PTHR32071">
    <property type="entry name" value="TRANSCRIPTIONAL REGULATORY PROTEIN"/>
    <property type="match status" value="1"/>
</dbReference>
<dbReference type="Gene3D" id="1.10.10.60">
    <property type="entry name" value="Homeodomain-like"/>
    <property type="match status" value="1"/>
</dbReference>
<dbReference type="CDD" id="cd00130">
    <property type="entry name" value="PAS"/>
    <property type="match status" value="1"/>
</dbReference>
<dbReference type="Gene3D" id="1.10.8.60">
    <property type="match status" value="1"/>
</dbReference>
<dbReference type="GO" id="GO:0000156">
    <property type="term" value="F:phosphorelay response regulator activity"/>
    <property type="evidence" value="ECO:0007669"/>
    <property type="project" value="InterPro"/>
</dbReference>
<dbReference type="SUPFAM" id="SSF52540">
    <property type="entry name" value="P-loop containing nucleoside triphosphate hydrolases"/>
    <property type="match status" value="1"/>
</dbReference>
<evidence type="ECO:0000256" key="4">
    <source>
        <dbReference type="ARBA" id="ARBA00023163"/>
    </source>
</evidence>
<dbReference type="CDD" id="cd00009">
    <property type="entry name" value="AAA"/>
    <property type="match status" value="1"/>
</dbReference>
<dbReference type="InterPro" id="IPR009057">
    <property type="entry name" value="Homeodomain-like_sf"/>
</dbReference>
<protein>
    <submittedName>
        <fullName evidence="8">PrpR N-terminal domain-containing protein</fullName>
    </submittedName>
</protein>
<proteinExistence type="predicted"/>
<dbReference type="InterPro" id="IPR027417">
    <property type="entry name" value="P-loop_NTPase"/>
</dbReference>
<evidence type="ECO:0000256" key="3">
    <source>
        <dbReference type="ARBA" id="ARBA00023015"/>
    </source>
</evidence>
<comment type="caution">
    <text evidence="8">The sequence shown here is derived from an EMBL/GenBank/DDBJ whole genome shotgun (WGS) entry which is preliminary data.</text>
</comment>
<organism evidence="8 9">
    <name type="scientific">Candidatus Lachnoclostridium stercoravium</name>
    <dbReference type="NCBI Taxonomy" id="2838633"/>
    <lineage>
        <taxon>Bacteria</taxon>
        <taxon>Bacillati</taxon>
        <taxon>Bacillota</taxon>
        <taxon>Clostridia</taxon>
        <taxon>Lachnospirales</taxon>
        <taxon>Lachnospiraceae</taxon>
    </lineage>
</organism>
<dbReference type="InterPro" id="IPR058031">
    <property type="entry name" value="AAA_lid_NorR"/>
</dbReference>
<dbReference type="Gene3D" id="3.40.50.300">
    <property type="entry name" value="P-loop containing nucleotide triphosphate hydrolases"/>
    <property type="match status" value="1"/>
</dbReference>
<dbReference type="AlphaFoldDB" id="A0A9D2HGG8"/>
<keyword evidence="1" id="KW-0547">Nucleotide-binding</keyword>
<evidence type="ECO:0000256" key="1">
    <source>
        <dbReference type="ARBA" id="ARBA00022741"/>
    </source>
</evidence>
<dbReference type="Pfam" id="PF13426">
    <property type="entry name" value="PAS_9"/>
    <property type="match status" value="1"/>
</dbReference>
<evidence type="ECO:0000256" key="2">
    <source>
        <dbReference type="ARBA" id="ARBA00022840"/>
    </source>
</evidence>
<accession>A0A9D2HGG8</accession>
<keyword evidence="2" id="KW-0067">ATP-binding</keyword>
<dbReference type="PROSITE" id="PS50112">
    <property type="entry name" value="PAS"/>
    <property type="match status" value="1"/>
</dbReference>
<dbReference type="GO" id="GO:0006355">
    <property type="term" value="P:regulation of DNA-templated transcription"/>
    <property type="evidence" value="ECO:0007669"/>
    <property type="project" value="InterPro"/>
</dbReference>
<dbReference type="SUPFAM" id="SSF46689">
    <property type="entry name" value="Homeodomain-like"/>
    <property type="match status" value="1"/>
</dbReference>
<dbReference type="SMART" id="SM00091">
    <property type="entry name" value="PAS"/>
    <property type="match status" value="1"/>
</dbReference>
<reference evidence="8" key="1">
    <citation type="journal article" date="2021" name="PeerJ">
        <title>Extensive microbial diversity within the chicken gut microbiome revealed by metagenomics and culture.</title>
        <authorList>
            <person name="Gilroy R."/>
            <person name="Ravi A."/>
            <person name="Getino M."/>
            <person name="Pursley I."/>
            <person name="Horton D.L."/>
            <person name="Alikhan N.F."/>
            <person name="Baker D."/>
            <person name="Gharbi K."/>
            <person name="Hall N."/>
            <person name="Watson M."/>
            <person name="Adriaenssens E.M."/>
            <person name="Foster-Nyarko E."/>
            <person name="Jarju S."/>
            <person name="Secka A."/>
            <person name="Antonio M."/>
            <person name="Oren A."/>
            <person name="Chaudhuri R.R."/>
            <person name="La Ragione R."/>
            <person name="Hildebrand F."/>
            <person name="Pallen M.J."/>
        </authorList>
    </citation>
    <scope>NUCLEOTIDE SEQUENCE</scope>
    <source>
        <strain evidence="8">CHK178-16964</strain>
    </source>
</reference>
<dbReference type="Gene3D" id="3.40.50.2300">
    <property type="match status" value="1"/>
</dbReference>
<sequence length="653" mass="72977">MGKIVLLVSKEEMLHQAHNILQESRYKIEKMKVIRTEDTIVEARKAIAEGASIIIARGLQASLIKQYTDIPVVEIVMTAQEMALLVMKAKQILKKPHPVIGVVGSKNMFCDMSYFDVLYDIELRTYYETTGRRFGLAAEKAAEDKVDLIMGGNTAIRVAGEKGIPSLFLSTTEDAMRSAFIMAEHMDFAMEAEKKSAAQIETLLDYSTNGVIRLDRSGKVISVNPMMKQIMDGDGEDMIGKELTEVFHEISKESLDHILEKGEENHTWFIQTGKNKNAVLATLAPVVVDGKAEGAVFTCHRIRKREAPAPEQKGGGKKFIALGSFQDIVQKSGAMQECIRKARLYAMSEKPVLIQGETGTEVRLLAQGIHNASLRSGGPFLTLNCRGMGEEEQRKRIFGENGAIAMAAGGTLFLEEGEWLSADSQYRLYQAAAFRRLVSDAFSQWEHGDIRLIFAVSRPLDKIFREGKIRADLFYLLKGLTLDVPPLRDRKEDLKEMITAGFRSACERYSRYHALTDGAWKCLMDHPWPGNLIQIESFTERMVLTAGKRSLDEDMIRKLFEELYPEAEKKSREDGEHEEEREYGESRYGEGGYGGSEYKEDGYGENGGGAVYGEAAKIRAALKACAGNREKTAQALGISKPTLWRKMKKYGIV</sequence>
<evidence type="ECO:0000313" key="8">
    <source>
        <dbReference type="EMBL" id="HJA70397.1"/>
    </source>
</evidence>
<evidence type="ECO:0000256" key="5">
    <source>
        <dbReference type="SAM" id="MobiDB-lite"/>
    </source>
</evidence>
<dbReference type="InterPro" id="IPR010524">
    <property type="entry name" value="Sig_transdc_resp-reg_PrpR_N"/>
</dbReference>
<name>A0A9D2HGG8_9FIRM</name>
<evidence type="ECO:0000259" key="6">
    <source>
        <dbReference type="PROSITE" id="PS50045"/>
    </source>
</evidence>
<dbReference type="SUPFAM" id="SSF55785">
    <property type="entry name" value="PYP-like sensor domain (PAS domain)"/>
    <property type="match status" value="1"/>
</dbReference>
<gene>
    <name evidence="8" type="ORF">IAA07_02300</name>
</gene>
<dbReference type="PRINTS" id="PR01590">
    <property type="entry name" value="HTHFIS"/>
</dbReference>
<dbReference type="Proteomes" id="UP000823900">
    <property type="component" value="Unassembled WGS sequence"/>
</dbReference>
<reference evidence="8" key="2">
    <citation type="submission" date="2021-04" db="EMBL/GenBank/DDBJ databases">
        <authorList>
            <person name="Gilroy R."/>
        </authorList>
    </citation>
    <scope>NUCLEOTIDE SEQUENCE</scope>
    <source>
        <strain evidence="8">CHK178-16964</strain>
    </source>
</reference>
<dbReference type="Pfam" id="PF00158">
    <property type="entry name" value="Sigma54_activat"/>
    <property type="match status" value="1"/>
</dbReference>
<evidence type="ECO:0000259" key="7">
    <source>
        <dbReference type="PROSITE" id="PS50112"/>
    </source>
</evidence>
<dbReference type="Gene3D" id="3.40.50.10660">
    <property type="entry name" value="PrpR receptor domain-like"/>
    <property type="match status" value="1"/>
</dbReference>
<keyword evidence="3" id="KW-0805">Transcription regulation</keyword>
<dbReference type="EMBL" id="DWZA01000020">
    <property type="protein sequence ID" value="HJA70397.1"/>
    <property type="molecule type" value="Genomic_DNA"/>
</dbReference>
<feature type="domain" description="Sigma-54 factor interaction" evidence="6">
    <location>
        <begin position="328"/>
        <end position="544"/>
    </location>
</feature>
<feature type="compositionally biased region" description="Basic and acidic residues" evidence="5">
    <location>
        <begin position="567"/>
        <end position="588"/>
    </location>
</feature>
<dbReference type="InterPro" id="IPR002197">
    <property type="entry name" value="HTH_Fis"/>
</dbReference>
<evidence type="ECO:0000313" key="9">
    <source>
        <dbReference type="Proteomes" id="UP000823900"/>
    </source>
</evidence>
<dbReference type="Gene3D" id="3.30.450.20">
    <property type="entry name" value="PAS domain"/>
    <property type="match status" value="1"/>
</dbReference>
<dbReference type="GO" id="GO:0005524">
    <property type="term" value="F:ATP binding"/>
    <property type="evidence" value="ECO:0007669"/>
    <property type="project" value="UniProtKB-KW"/>
</dbReference>
<dbReference type="Pfam" id="PF25601">
    <property type="entry name" value="AAA_lid_14"/>
    <property type="match status" value="1"/>
</dbReference>
<dbReference type="GO" id="GO:0043565">
    <property type="term" value="F:sequence-specific DNA binding"/>
    <property type="evidence" value="ECO:0007669"/>
    <property type="project" value="InterPro"/>
</dbReference>
<feature type="domain" description="PAS" evidence="7">
    <location>
        <begin position="196"/>
        <end position="266"/>
    </location>
</feature>
<dbReference type="SUPFAM" id="SSF159800">
    <property type="entry name" value="PrpR receptor domain-like"/>
    <property type="match status" value="1"/>
</dbReference>
<dbReference type="InterPro" id="IPR035965">
    <property type="entry name" value="PAS-like_dom_sf"/>
</dbReference>
<dbReference type="Pfam" id="PF06506">
    <property type="entry name" value="PrpR_N"/>
    <property type="match status" value="1"/>
</dbReference>
<dbReference type="InterPro" id="IPR002078">
    <property type="entry name" value="Sigma_54_int"/>
</dbReference>
<dbReference type="PANTHER" id="PTHR32071:SF57">
    <property type="entry name" value="C4-DICARBOXYLATE TRANSPORT TRANSCRIPTIONAL REGULATORY PROTEIN DCTD"/>
    <property type="match status" value="1"/>
</dbReference>
<dbReference type="InterPro" id="IPR000014">
    <property type="entry name" value="PAS"/>
</dbReference>
<dbReference type="NCBIfam" id="TIGR00229">
    <property type="entry name" value="sensory_box"/>
    <property type="match status" value="1"/>
</dbReference>